<organism evidence="3 4">
    <name type="scientific">Geobacter argillaceus</name>
    <dbReference type="NCBI Taxonomy" id="345631"/>
    <lineage>
        <taxon>Bacteria</taxon>
        <taxon>Pseudomonadati</taxon>
        <taxon>Thermodesulfobacteriota</taxon>
        <taxon>Desulfuromonadia</taxon>
        <taxon>Geobacterales</taxon>
        <taxon>Geobacteraceae</taxon>
        <taxon>Geobacter</taxon>
    </lineage>
</organism>
<dbReference type="Pfam" id="PF01476">
    <property type="entry name" value="LysM"/>
    <property type="match status" value="1"/>
</dbReference>
<gene>
    <name evidence="3" type="ORF">JN12_02187</name>
</gene>
<feature type="region of interest" description="Disordered" evidence="1">
    <location>
        <begin position="103"/>
        <end position="136"/>
    </location>
</feature>
<evidence type="ECO:0000313" key="4">
    <source>
        <dbReference type="Proteomes" id="UP000319449"/>
    </source>
</evidence>
<dbReference type="AlphaFoldDB" id="A0A562VM50"/>
<accession>A0A562VM50</accession>
<dbReference type="CDD" id="cd00118">
    <property type="entry name" value="LysM"/>
    <property type="match status" value="1"/>
</dbReference>
<name>A0A562VM50_9BACT</name>
<dbReference type="Gene3D" id="1.25.40.10">
    <property type="entry name" value="Tetratricopeptide repeat domain"/>
    <property type="match status" value="1"/>
</dbReference>
<dbReference type="SUPFAM" id="SSF54106">
    <property type="entry name" value="LysM domain"/>
    <property type="match status" value="1"/>
</dbReference>
<proteinExistence type="predicted"/>
<feature type="compositionally biased region" description="Polar residues" evidence="1">
    <location>
        <begin position="104"/>
        <end position="118"/>
    </location>
</feature>
<dbReference type="OrthoDB" id="9800780at2"/>
<dbReference type="PANTHER" id="PTHR34700">
    <property type="entry name" value="POTASSIUM BINDING PROTEIN KBP"/>
    <property type="match status" value="1"/>
</dbReference>
<protein>
    <submittedName>
        <fullName evidence="3">LysM domain-containing protein</fullName>
    </submittedName>
</protein>
<dbReference type="SMART" id="SM00257">
    <property type="entry name" value="LysM"/>
    <property type="match status" value="1"/>
</dbReference>
<dbReference type="InterPro" id="IPR018392">
    <property type="entry name" value="LysM"/>
</dbReference>
<dbReference type="PANTHER" id="PTHR34700:SF4">
    <property type="entry name" value="PHAGE-LIKE ELEMENT PBSX PROTEIN XKDP"/>
    <property type="match status" value="1"/>
</dbReference>
<sequence>MGTFLRMTGAALLVLALVPAARGAGEFYLYEPKPVDKPAALAEPGDGVLVRSITIKRGDTLSALSRKYAGKGSYFPQILLFNEIMNPNLIYAGKELKVPVATESGLSRSDETTASTRQAPAAKRKKPRKTAITAPLPVTAAPHKVAPLPAASRAADVTAPPVTQASTAEQKLYEKAIAEYRASQYGQAQQTFATFLDRYSSSPLAPDAALYKAECLLKQAEEPQ</sequence>
<dbReference type="InterPro" id="IPR052196">
    <property type="entry name" value="Bact_Kbp"/>
</dbReference>
<evidence type="ECO:0000259" key="2">
    <source>
        <dbReference type="PROSITE" id="PS51782"/>
    </source>
</evidence>
<dbReference type="EMBL" id="VLLN01000012">
    <property type="protein sequence ID" value="TWJ18970.1"/>
    <property type="molecule type" value="Genomic_DNA"/>
</dbReference>
<evidence type="ECO:0000256" key="1">
    <source>
        <dbReference type="SAM" id="MobiDB-lite"/>
    </source>
</evidence>
<dbReference type="InterPro" id="IPR036779">
    <property type="entry name" value="LysM_dom_sf"/>
</dbReference>
<reference evidence="3 4" key="1">
    <citation type="submission" date="2019-07" db="EMBL/GenBank/DDBJ databases">
        <title>Genomic Encyclopedia of Archaeal and Bacterial Type Strains, Phase II (KMG-II): from individual species to whole genera.</title>
        <authorList>
            <person name="Goeker M."/>
        </authorList>
    </citation>
    <scope>NUCLEOTIDE SEQUENCE [LARGE SCALE GENOMIC DNA]</scope>
    <source>
        <strain evidence="3 4">ATCC BAA-1139</strain>
    </source>
</reference>
<dbReference type="InterPro" id="IPR011990">
    <property type="entry name" value="TPR-like_helical_dom_sf"/>
</dbReference>
<dbReference type="RefSeq" id="WP_145022571.1">
    <property type="nucleotide sequence ID" value="NZ_VLLN01000012.1"/>
</dbReference>
<feature type="domain" description="LysM" evidence="2">
    <location>
        <begin position="51"/>
        <end position="98"/>
    </location>
</feature>
<keyword evidence="4" id="KW-1185">Reference proteome</keyword>
<dbReference type="PROSITE" id="PS51782">
    <property type="entry name" value="LYSM"/>
    <property type="match status" value="1"/>
</dbReference>
<dbReference type="Gene3D" id="3.10.350.10">
    <property type="entry name" value="LysM domain"/>
    <property type="match status" value="1"/>
</dbReference>
<comment type="caution">
    <text evidence="3">The sequence shown here is derived from an EMBL/GenBank/DDBJ whole genome shotgun (WGS) entry which is preliminary data.</text>
</comment>
<evidence type="ECO:0000313" key="3">
    <source>
        <dbReference type="EMBL" id="TWJ18970.1"/>
    </source>
</evidence>
<dbReference type="Proteomes" id="UP000319449">
    <property type="component" value="Unassembled WGS sequence"/>
</dbReference>